<name>A0A914E4S3_9BILA</name>
<keyword evidence="1" id="KW-1185">Reference proteome</keyword>
<reference evidence="2" key="1">
    <citation type="submission" date="2022-11" db="UniProtKB">
        <authorList>
            <consortium name="WormBaseParasite"/>
        </authorList>
    </citation>
    <scope>IDENTIFICATION</scope>
</reference>
<dbReference type="WBParaSite" id="ACRNAN_scaffold5746.g9011.t1">
    <property type="protein sequence ID" value="ACRNAN_scaffold5746.g9011.t1"/>
    <property type="gene ID" value="ACRNAN_scaffold5746.g9011"/>
</dbReference>
<sequence length="132" mass="15918">MLFIDLTCFRRIDASMLIEGLGILERWGLTADKYRGEVHIFLNRSQVSTRDMKDFMEVIIHEGIHVLEYRFGPWNLEGNEHLGHSDRFHHWCDELLKNKVEGYDWDPCVKRWKEEECPFCIKRAIRDERDQH</sequence>
<dbReference type="Proteomes" id="UP000887540">
    <property type="component" value="Unplaced"/>
</dbReference>
<dbReference type="AlphaFoldDB" id="A0A914E4S3"/>
<evidence type="ECO:0000313" key="1">
    <source>
        <dbReference type="Proteomes" id="UP000887540"/>
    </source>
</evidence>
<organism evidence="1 2">
    <name type="scientific">Acrobeloides nanus</name>
    <dbReference type="NCBI Taxonomy" id="290746"/>
    <lineage>
        <taxon>Eukaryota</taxon>
        <taxon>Metazoa</taxon>
        <taxon>Ecdysozoa</taxon>
        <taxon>Nematoda</taxon>
        <taxon>Chromadorea</taxon>
        <taxon>Rhabditida</taxon>
        <taxon>Tylenchina</taxon>
        <taxon>Cephalobomorpha</taxon>
        <taxon>Cephaloboidea</taxon>
        <taxon>Cephalobidae</taxon>
        <taxon>Acrobeloides</taxon>
    </lineage>
</organism>
<proteinExistence type="predicted"/>
<evidence type="ECO:0000313" key="2">
    <source>
        <dbReference type="WBParaSite" id="ACRNAN_scaffold5746.g9011.t1"/>
    </source>
</evidence>
<protein>
    <submittedName>
        <fullName evidence="2">SprT-like domain-containing protein</fullName>
    </submittedName>
</protein>
<accession>A0A914E4S3</accession>